<keyword evidence="3" id="KW-1185">Reference proteome</keyword>
<dbReference type="EMBL" id="AGNL01029215">
    <property type="protein sequence ID" value="EJK57176.1"/>
    <property type="molecule type" value="Genomic_DNA"/>
</dbReference>
<comment type="caution">
    <text evidence="2">The sequence shown here is derived from an EMBL/GenBank/DDBJ whole genome shotgun (WGS) entry which is preliminary data.</text>
</comment>
<name>K0S8I0_THAOC</name>
<feature type="chain" id="PRO_5003837591" evidence="1">
    <location>
        <begin position="18"/>
        <end position="47"/>
    </location>
</feature>
<reference evidence="2 3" key="1">
    <citation type="journal article" date="2012" name="Genome Biol.">
        <title>Genome and low-iron response of an oceanic diatom adapted to chronic iron limitation.</title>
        <authorList>
            <person name="Lommer M."/>
            <person name="Specht M."/>
            <person name="Roy A.S."/>
            <person name="Kraemer L."/>
            <person name="Andreson R."/>
            <person name="Gutowska M.A."/>
            <person name="Wolf J."/>
            <person name="Bergner S.V."/>
            <person name="Schilhabel M.B."/>
            <person name="Klostermeier U.C."/>
            <person name="Beiko R.G."/>
            <person name="Rosenstiel P."/>
            <person name="Hippler M."/>
            <person name="Laroche J."/>
        </authorList>
    </citation>
    <scope>NUCLEOTIDE SEQUENCE [LARGE SCALE GENOMIC DNA]</scope>
    <source>
        <strain evidence="2 3">CCMP1005</strain>
    </source>
</reference>
<gene>
    <name evidence="2" type="ORF">THAOC_22809</name>
</gene>
<proteinExistence type="predicted"/>
<feature type="non-terminal residue" evidence="2">
    <location>
        <position position="47"/>
    </location>
</feature>
<dbReference type="AlphaFoldDB" id="K0S8I0"/>
<evidence type="ECO:0000313" key="3">
    <source>
        <dbReference type="Proteomes" id="UP000266841"/>
    </source>
</evidence>
<feature type="signal peptide" evidence="1">
    <location>
        <begin position="1"/>
        <end position="17"/>
    </location>
</feature>
<protein>
    <submittedName>
        <fullName evidence="2">Uncharacterized protein</fullName>
    </submittedName>
</protein>
<sequence>MPLFFLLPVSLAQVSLSRLARSIARAKQEERGAIASERFPAPPQTPK</sequence>
<evidence type="ECO:0000256" key="1">
    <source>
        <dbReference type="SAM" id="SignalP"/>
    </source>
</evidence>
<evidence type="ECO:0000313" key="2">
    <source>
        <dbReference type="EMBL" id="EJK57176.1"/>
    </source>
</evidence>
<keyword evidence="1" id="KW-0732">Signal</keyword>
<accession>K0S8I0</accession>
<dbReference type="Proteomes" id="UP000266841">
    <property type="component" value="Unassembled WGS sequence"/>
</dbReference>
<organism evidence="2 3">
    <name type="scientific">Thalassiosira oceanica</name>
    <name type="common">Marine diatom</name>
    <dbReference type="NCBI Taxonomy" id="159749"/>
    <lineage>
        <taxon>Eukaryota</taxon>
        <taxon>Sar</taxon>
        <taxon>Stramenopiles</taxon>
        <taxon>Ochrophyta</taxon>
        <taxon>Bacillariophyta</taxon>
        <taxon>Coscinodiscophyceae</taxon>
        <taxon>Thalassiosirophycidae</taxon>
        <taxon>Thalassiosirales</taxon>
        <taxon>Thalassiosiraceae</taxon>
        <taxon>Thalassiosira</taxon>
    </lineage>
</organism>